<gene>
    <name evidence="3" type="primary">Contig18490.g19639</name>
    <name evidence="3" type="ORF">STYLEM_1563</name>
</gene>
<keyword evidence="2" id="KW-0472">Membrane</keyword>
<proteinExistence type="predicted"/>
<dbReference type="OrthoDB" id="10546964at2759"/>
<evidence type="ECO:0000313" key="3">
    <source>
        <dbReference type="EMBL" id="CDW72600.1"/>
    </source>
</evidence>
<feature type="compositionally biased region" description="Polar residues" evidence="1">
    <location>
        <begin position="128"/>
        <end position="167"/>
    </location>
</feature>
<protein>
    <recommendedName>
        <fullName evidence="5">Transmembrane protein</fullName>
    </recommendedName>
</protein>
<dbReference type="AlphaFoldDB" id="A0A077ZTE2"/>
<name>A0A077ZTE2_STYLE</name>
<evidence type="ECO:0008006" key="5">
    <source>
        <dbReference type="Google" id="ProtNLM"/>
    </source>
</evidence>
<dbReference type="Proteomes" id="UP000039865">
    <property type="component" value="Unassembled WGS sequence"/>
</dbReference>
<keyword evidence="4" id="KW-1185">Reference proteome</keyword>
<dbReference type="EMBL" id="CCKQ01001479">
    <property type="protein sequence ID" value="CDW72600.1"/>
    <property type="molecule type" value="Genomic_DNA"/>
</dbReference>
<keyword evidence="2" id="KW-1133">Transmembrane helix</keyword>
<feature type="region of interest" description="Disordered" evidence="1">
    <location>
        <begin position="128"/>
        <end position="180"/>
    </location>
</feature>
<sequence length="327" mass="39654">MDLSLKIFSTLSPLIDSTQTPITLLKTYYSEKFQKLQDAYSRLKAEQSGYTLTEEELYDMYEKQQNIKKAQYEKVQKETENMYGADQKTKENFEKWKRQRFSAYDQNQHDEFLKNRYEKTFYKYANTQNQDDTKSQKPVQQEPVNKFNPQSHFNQESNQQQHGNQSFRGDPRARYNQGNDNKMAFQHNSKFLAFITNRPYRSKLIDYYWEEILVQELRIFYYLSGIIFVGIGFNVCLYYYSRMRQQIHKQERLQDLIDHNHKTKSKIYIDKNFVADNNISMQTLLEWYDQPQKYNFSNHLRNRILREKKRQIDADIRDRLGMQSDED</sequence>
<keyword evidence="2" id="KW-0812">Transmembrane</keyword>
<reference evidence="3 4" key="1">
    <citation type="submission" date="2014-06" db="EMBL/GenBank/DDBJ databases">
        <authorList>
            <person name="Swart Estienne"/>
        </authorList>
    </citation>
    <scope>NUCLEOTIDE SEQUENCE [LARGE SCALE GENOMIC DNA]</scope>
    <source>
        <strain evidence="3 4">130c</strain>
    </source>
</reference>
<evidence type="ECO:0000313" key="4">
    <source>
        <dbReference type="Proteomes" id="UP000039865"/>
    </source>
</evidence>
<evidence type="ECO:0000256" key="2">
    <source>
        <dbReference type="SAM" id="Phobius"/>
    </source>
</evidence>
<accession>A0A077ZTE2</accession>
<feature type="transmembrane region" description="Helical" evidence="2">
    <location>
        <begin position="219"/>
        <end position="240"/>
    </location>
</feature>
<dbReference type="InParanoid" id="A0A077ZTE2"/>
<organism evidence="3 4">
    <name type="scientific">Stylonychia lemnae</name>
    <name type="common">Ciliate</name>
    <dbReference type="NCBI Taxonomy" id="5949"/>
    <lineage>
        <taxon>Eukaryota</taxon>
        <taxon>Sar</taxon>
        <taxon>Alveolata</taxon>
        <taxon>Ciliophora</taxon>
        <taxon>Intramacronucleata</taxon>
        <taxon>Spirotrichea</taxon>
        <taxon>Stichotrichia</taxon>
        <taxon>Sporadotrichida</taxon>
        <taxon>Oxytrichidae</taxon>
        <taxon>Stylonychinae</taxon>
        <taxon>Stylonychia</taxon>
    </lineage>
</organism>
<evidence type="ECO:0000256" key="1">
    <source>
        <dbReference type="SAM" id="MobiDB-lite"/>
    </source>
</evidence>